<comment type="caution">
    <text evidence="1">The sequence shown here is derived from an EMBL/GenBank/DDBJ whole genome shotgun (WGS) entry which is preliminary data.</text>
</comment>
<dbReference type="AlphaFoldDB" id="A0A8S1S9M2"/>
<dbReference type="OrthoDB" id="289994at2759"/>
<evidence type="ECO:0000313" key="2">
    <source>
        <dbReference type="Proteomes" id="UP000683925"/>
    </source>
</evidence>
<sequence length="307" mass="36989">MHSTPKCQLKQEAGLEKIHHRTIKKQQKQTLQTKKKSEQSIILAYQNNRKLRQQTYEITHKKYLDQSYGSIQNILIPLGRLQIDEFTINNKILERKITPEFVECKLSPTNSCEEENELTKNNSFYQYELLQLYNSLPVLAQQQNERRRYEDSLNLPYECITLQFHNNKLIKIQKKWNYDFLRMMGINQEIIDDYIFNHNLLPKCWDLNKIYQIIGETRFATNIKNYQGEEFISNVDIKIFTEQNKSTSIKEQVIYFSFKCERQFLSVEQIEKNFQHYFKLDQIASDWYMSIHRSRITKRCSIRQKAN</sequence>
<evidence type="ECO:0000313" key="1">
    <source>
        <dbReference type="EMBL" id="CAD8136495.1"/>
    </source>
</evidence>
<gene>
    <name evidence="1" type="ORF">POCTA_138.1.T0070420</name>
</gene>
<name>A0A8S1S9M2_PAROT</name>
<protein>
    <submittedName>
        <fullName evidence="1">Uncharacterized protein</fullName>
    </submittedName>
</protein>
<proteinExistence type="predicted"/>
<organism evidence="1 2">
    <name type="scientific">Paramecium octaurelia</name>
    <dbReference type="NCBI Taxonomy" id="43137"/>
    <lineage>
        <taxon>Eukaryota</taxon>
        <taxon>Sar</taxon>
        <taxon>Alveolata</taxon>
        <taxon>Ciliophora</taxon>
        <taxon>Intramacronucleata</taxon>
        <taxon>Oligohymenophorea</taxon>
        <taxon>Peniculida</taxon>
        <taxon>Parameciidae</taxon>
        <taxon>Paramecium</taxon>
    </lineage>
</organism>
<dbReference type="Proteomes" id="UP000683925">
    <property type="component" value="Unassembled WGS sequence"/>
</dbReference>
<keyword evidence="2" id="KW-1185">Reference proteome</keyword>
<accession>A0A8S1S9M2</accession>
<dbReference type="OMA" id="QTYEITH"/>
<dbReference type="EMBL" id="CAJJDP010000006">
    <property type="protein sequence ID" value="CAD8136495.1"/>
    <property type="molecule type" value="Genomic_DNA"/>
</dbReference>
<reference evidence="1" key="1">
    <citation type="submission" date="2021-01" db="EMBL/GenBank/DDBJ databases">
        <authorList>
            <consortium name="Genoscope - CEA"/>
            <person name="William W."/>
        </authorList>
    </citation>
    <scope>NUCLEOTIDE SEQUENCE</scope>
</reference>